<dbReference type="Proteomes" id="UP000199236">
    <property type="component" value="Unassembled WGS sequence"/>
</dbReference>
<proteinExistence type="predicted"/>
<accession>A0A1I5NE28</accession>
<protein>
    <submittedName>
        <fullName evidence="1">Uncharacterized protein</fullName>
    </submittedName>
</protein>
<name>A0A1I5NE28_9HYPH</name>
<dbReference type="EMBL" id="FOVR01000029">
    <property type="protein sequence ID" value="SFP20024.1"/>
    <property type="molecule type" value="Genomic_DNA"/>
</dbReference>
<evidence type="ECO:0000313" key="2">
    <source>
        <dbReference type="Proteomes" id="UP000199236"/>
    </source>
</evidence>
<keyword evidence="2" id="KW-1185">Reference proteome</keyword>
<organism evidence="1 2">
    <name type="scientific">Cohaesibacter marisflavi</name>
    <dbReference type="NCBI Taxonomy" id="655353"/>
    <lineage>
        <taxon>Bacteria</taxon>
        <taxon>Pseudomonadati</taxon>
        <taxon>Pseudomonadota</taxon>
        <taxon>Alphaproteobacteria</taxon>
        <taxon>Hyphomicrobiales</taxon>
        <taxon>Cohaesibacteraceae</taxon>
    </lineage>
</organism>
<dbReference type="AlphaFoldDB" id="A0A1I5NE28"/>
<evidence type="ECO:0000313" key="1">
    <source>
        <dbReference type="EMBL" id="SFP20024.1"/>
    </source>
</evidence>
<reference evidence="1 2" key="1">
    <citation type="submission" date="2016-10" db="EMBL/GenBank/DDBJ databases">
        <authorList>
            <person name="de Groot N.N."/>
        </authorList>
    </citation>
    <scope>NUCLEOTIDE SEQUENCE [LARGE SCALE GENOMIC DNA]</scope>
    <source>
        <strain evidence="1 2">CGMCC 1.9157</strain>
    </source>
</reference>
<gene>
    <name evidence="1" type="ORF">SAMN04488056_12914</name>
</gene>
<sequence>MVDTESKRRQMIDFEIVQKKWETDPAFVKAKEELKIEFEIASFLIRQRKSQLQK</sequence>